<dbReference type="CDD" id="cd04301">
    <property type="entry name" value="NAT_SF"/>
    <property type="match status" value="1"/>
</dbReference>
<evidence type="ECO:0000256" key="8">
    <source>
        <dbReference type="ARBA" id="ARBA00048923"/>
    </source>
</evidence>
<dbReference type="EMBL" id="CP002160">
    <property type="protein sequence ID" value="ADL50487.1"/>
    <property type="molecule type" value="Genomic_DNA"/>
</dbReference>
<evidence type="ECO:0000313" key="10">
    <source>
        <dbReference type="EMBL" id="ADL50487.1"/>
    </source>
</evidence>
<evidence type="ECO:0000256" key="4">
    <source>
        <dbReference type="ARBA" id="ARBA00022679"/>
    </source>
</evidence>
<evidence type="ECO:0000313" key="11">
    <source>
        <dbReference type="Proteomes" id="UP000002730"/>
    </source>
</evidence>
<comment type="subunit">
    <text evidence="1">Homodimer.</text>
</comment>
<keyword evidence="6" id="KW-0012">Acyltransferase</keyword>
<dbReference type="Proteomes" id="UP000002730">
    <property type="component" value="Chromosome"/>
</dbReference>
<reference evidence="10 11" key="1">
    <citation type="submission" date="2010-08" db="EMBL/GenBank/DDBJ databases">
        <title>Complete sequence of Clostridium cellulovorans 743B.</title>
        <authorList>
            <consortium name="US DOE Joint Genome Institute"/>
            <person name="Lucas S."/>
            <person name="Copeland A."/>
            <person name="Lapidus A."/>
            <person name="Cheng J.-F."/>
            <person name="Bruce D."/>
            <person name="Goodwin L."/>
            <person name="Pitluck S."/>
            <person name="Chertkov O."/>
            <person name="Detter J.C."/>
            <person name="Han C."/>
            <person name="Tapia R."/>
            <person name="Land M."/>
            <person name="Hauser L."/>
            <person name="Chang Y.-J."/>
            <person name="Jeffries C."/>
            <person name="Kyrpides N."/>
            <person name="Ivanova N."/>
            <person name="Mikhailova N."/>
            <person name="Hemme C.L."/>
            <person name="Woyke T."/>
        </authorList>
    </citation>
    <scope>NUCLEOTIDE SEQUENCE [LARGE SCALE GENOMIC DNA]</scope>
    <source>
        <strain evidence="11">ATCC 35296 / DSM 3052 / OCM 3 / 743B</strain>
    </source>
</reference>
<organism evidence="10 11">
    <name type="scientific">Clostridium cellulovorans (strain ATCC 35296 / DSM 3052 / OCM 3 / 743B)</name>
    <dbReference type="NCBI Taxonomy" id="573061"/>
    <lineage>
        <taxon>Bacteria</taxon>
        <taxon>Bacillati</taxon>
        <taxon>Bacillota</taxon>
        <taxon>Clostridia</taxon>
        <taxon>Eubacteriales</taxon>
        <taxon>Clostridiaceae</taxon>
        <taxon>Clostridium</taxon>
    </lineage>
</organism>
<keyword evidence="11" id="KW-1185">Reference proteome</keyword>
<dbReference type="PROSITE" id="PS51186">
    <property type="entry name" value="GNAT"/>
    <property type="match status" value="1"/>
</dbReference>
<dbReference type="eggNOG" id="COG0456">
    <property type="taxonomic scope" value="Bacteria"/>
</dbReference>
<accession>D9SRX0</accession>
<evidence type="ECO:0000256" key="7">
    <source>
        <dbReference type="ARBA" id="ARBA00029660"/>
    </source>
</evidence>
<evidence type="ECO:0000256" key="2">
    <source>
        <dbReference type="ARBA" id="ARBA00012888"/>
    </source>
</evidence>
<dbReference type="GO" id="GO:0046677">
    <property type="term" value="P:response to antibiotic"/>
    <property type="evidence" value="ECO:0007669"/>
    <property type="project" value="UniProtKB-KW"/>
</dbReference>
<sequence>MREHYPQKLSLKINMIRQAILEDSRIAAQLAMLLWPDNEISQLEEDMKEYIDSNNGAVFIYFDETTPVGFAQCGLRHDYVEGTQSSPVGYLEGIFVKEEYQRRCIAKKLLAQCEEWAKAQGCSEFASDCELTNIDSLKFHLQIGFEETNRIICFKKKL</sequence>
<dbReference type="GO" id="GO:0047663">
    <property type="term" value="F:aminoglycoside 6'-N-acetyltransferase activity"/>
    <property type="evidence" value="ECO:0007669"/>
    <property type="project" value="UniProtKB-EC"/>
</dbReference>
<dbReference type="HOGENOM" id="CLU_127011_0_0_9"/>
<keyword evidence="4 10" id="KW-0808">Transferase</keyword>
<dbReference type="PIRSF" id="PIRSF000452">
    <property type="entry name" value="6-N-acetyltransf"/>
    <property type="match status" value="1"/>
</dbReference>
<proteinExistence type="predicted"/>
<name>D9SRX0_CLOC7</name>
<dbReference type="Gene3D" id="3.40.630.30">
    <property type="match status" value="1"/>
</dbReference>
<dbReference type="OrthoDB" id="118633at2"/>
<dbReference type="SUPFAM" id="SSF55729">
    <property type="entry name" value="Acyl-CoA N-acyltransferases (Nat)"/>
    <property type="match status" value="1"/>
</dbReference>
<dbReference type="NCBIfam" id="NF043067">
    <property type="entry name" value="AAC_6p_group_E"/>
    <property type="match status" value="1"/>
</dbReference>
<evidence type="ECO:0000256" key="1">
    <source>
        <dbReference type="ARBA" id="ARBA00011738"/>
    </source>
</evidence>
<dbReference type="STRING" id="573061.Clocel_0716"/>
<comment type="catalytic activity">
    <reaction evidence="8">
        <text>kanamycin B + acetyl-CoA = N(6')-acetylkanamycin B + CoA + H(+)</text>
        <dbReference type="Rhea" id="RHEA:16449"/>
        <dbReference type="ChEBI" id="CHEBI:15378"/>
        <dbReference type="ChEBI" id="CHEBI:57287"/>
        <dbReference type="ChEBI" id="CHEBI:57288"/>
        <dbReference type="ChEBI" id="CHEBI:58390"/>
        <dbReference type="ChEBI" id="CHEBI:58549"/>
        <dbReference type="EC" id="2.3.1.82"/>
    </reaction>
</comment>
<evidence type="ECO:0000256" key="3">
    <source>
        <dbReference type="ARBA" id="ARBA00017677"/>
    </source>
</evidence>
<dbReference type="EC" id="2.3.1.82" evidence="2"/>
<protein>
    <recommendedName>
        <fullName evidence="3">Aminoglycoside N(6')-acetyltransferase type 1</fullName>
        <ecNumber evidence="2">2.3.1.82</ecNumber>
    </recommendedName>
    <alternativeName>
        <fullName evidence="7">Aminoglycoside resistance protein</fullName>
    </alternativeName>
</protein>
<dbReference type="Pfam" id="PF00583">
    <property type="entry name" value="Acetyltransf_1"/>
    <property type="match status" value="1"/>
</dbReference>
<dbReference type="InterPro" id="IPR024170">
    <property type="entry name" value="Aminoglycoside_N6-AcTrfrase"/>
</dbReference>
<evidence type="ECO:0000259" key="9">
    <source>
        <dbReference type="PROSITE" id="PS51186"/>
    </source>
</evidence>
<dbReference type="InterPro" id="IPR000182">
    <property type="entry name" value="GNAT_dom"/>
</dbReference>
<dbReference type="AlphaFoldDB" id="D9SRX0"/>
<keyword evidence="5" id="KW-0046">Antibiotic resistance</keyword>
<dbReference type="InterPro" id="IPR016181">
    <property type="entry name" value="Acyl_CoA_acyltransferase"/>
</dbReference>
<evidence type="ECO:0000256" key="6">
    <source>
        <dbReference type="ARBA" id="ARBA00023315"/>
    </source>
</evidence>
<gene>
    <name evidence="10" type="ordered locus">Clocel_0716</name>
</gene>
<feature type="domain" description="N-acetyltransferase" evidence="9">
    <location>
        <begin position="14"/>
        <end position="158"/>
    </location>
</feature>
<dbReference type="KEGG" id="ccb:Clocel_0716"/>
<evidence type="ECO:0000256" key="5">
    <source>
        <dbReference type="ARBA" id="ARBA00023251"/>
    </source>
</evidence>